<evidence type="ECO:0000313" key="1">
    <source>
        <dbReference type="EMBL" id="KKL85632.1"/>
    </source>
</evidence>
<accession>A0A0F9IE05</accession>
<organism evidence="1">
    <name type="scientific">marine sediment metagenome</name>
    <dbReference type="NCBI Taxonomy" id="412755"/>
    <lineage>
        <taxon>unclassified sequences</taxon>
        <taxon>metagenomes</taxon>
        <taxon>ecological metagenomes</taxon>
    </lineage>
</organism>
<name>A0A0F9IE05_9ZZZZ</name>
<sequence>MSEMWVHTEFGHVFRVEKLLVPDSKGRKYRLYDNNQPALGGQWHYTIDNAIARAKYVVQGEYSRRIAYLEQRVQVLERELYHGL</sequence>
<gene>
    <name evidence="1" type="ORF">LCGC14_1952720</name>
</gene>
<comment type="caution">
    <text evidence="1">The sequence shown here is derived from an EMBL/GenBank/DDBJ whole genome shotgun (WGS) entry which is preliminary data.</text>
</comment>
<dbReference type="AlphaFoldDB" id="A0A0F9IE05"/>
<dbReference type="EMBL" id="LAZR01021350">
    <property type="protein sequence ID" value="KKL85632.1"/>
    <property type="molecule type" value="Genomic_DNA"/>
</dbReference>
<proteinExistence type="predicted"/>
<protein>
    <submittedName>
        <fullName evidence="1">Uncharacterized protein</fullName>
    </submittedName>
</protein>
<reference evidence="1" key="1">
    <citation type="journal article" date="2015" name="Nature">
        <title>Complex archaea that bridge the gap between prokaryotes and eukaryotes.</title>
        <authorList>
            <person name="Spang A."/>
            <person name="Saw J.H."/>
            <person name="Jorgensen S.L."/>
            <person name="Zaremba-Niedzwiedzka K."/>
            <person name="Martijn J."/>
            <person name="Lind A.E."/>
            <person name="van Eijk R."/>
            <person name="Schleper C."/>
            <person name="Guy L."/>
            <person name="Ettema T.J."/>
        </authorList>
    </citation>
    <scope>NUCLEOTIDE SEQUENCE</scope>
</reference>